<dbReference type="EC" id="6.1.1.17" evidence="7"/>
<feature type="short sequence motif" description="'HIGH' region" evidence="7">
    <location>
        <begin position="10"/>
        <end position="20"/>
    </location>
</feature>
<gene>
    <name evidence="7" type="primary">gltX</name>
    <name evidence="10" type="ORF">GII36_02335</name>
</gene>
<dbReference type="GO" id="GO:0004818">
    <property type="term" value="F:glutamate-tRNA ligase activity"/>
    <property type="evidence" value="ECO:0007669"/>
    <property type="project" value="UniProtKB-UniRule"/>
</dbReference>
<evidence type="ECO:0000313" key="11">
    <source>
        <dbReference type="Proteomes" id="UP001059824"/>
    </source>
</evidence>
<dbReference type="CDD" id="cd00808">
    <property type="entry name" value="GluRS_core"/>
    <property type="match status" value="1"/>
</dbReference>
<comment type="catalytic activity">
    <reaction evidence="7">
        <text>tRNA(Glu) + L-glutamate + ATP = L-glutamyl-tRNA(Glu) + AMP + diphosphate</text>
        <dbReference type="Rhea" id="RHEA:23540"/>
        <dbReference type="Rhea" id="RHEA-COMP:9663"/>
        <dbReference type="Rhea" id="RHEA-COMP:9680"/>
        <dbReference type="ChEBI" id="CHEBI:29985"/>
        <dbReference type="ChEBI" id="CHEBI:30616"/>
        <dbReference type="ChEBI" id="CHEBI:33019"/>
        <dbReference type="ChEBI" id="CHEBI:78442"/>
        <dbReference type="ChEBI" id="CHEBI:78520"/>
        <dbReference type="ChEBI" id="CHEBI:456215"/>
        <dbReference type="EC" id="6.1.1.17"/>
    </reaction>
</comment>
<dbReference type="InterPro" id="IPR045462">
    <property type="entry name" value="aa-tRNA-synth_I_cd-bd"/>
</dbReference>
<dbReference type="InterPro" id="IPR001412">
    <property type="entry name" value="aa-tRNA-synth_I_CS"/>
</dbReference>
<dbReference type="Gene3D" id="1.10.10.350">
    <property type="match status" value="1"/>
</dbReference>
<proteinExistence type="inferred from homology"/>
<dbReference type="Proteomes" id="UP001059824">
    <property type="component" value="Chromosome"/>
</dbReference>
<organism evidence="10 11">
    <name type="scientific">Candidatus Mycosynbacter amalyticus</name>
    <dbReference type="NCBI Taxonomy" id="2665156"/>
    <lineage>
        <taxon>Bacteria</taxon>
        <taxon>Candidatus Saccharimonadota</taxon>
        <taxon>Candidatus Saccharimonadota incertae sedis</taxon>
        <taxon>Candidatus Mycosynbacter</taxon>
    </lineage>
</organism>
<dbReference type="AlphaFoldDB" id="A0A857MLL2"/>
<protein>
    <recommendedName>
        <fullName evidence="7">Glutamate--tRNA ligase</fullName>
        <ecNumber evidence="7">6.1.1.17</ecNumber>
    </recommendedName>
    <alternativeName>
        <fullName evidence="7">Glutamyl-tRNA synthetase</fullName>
        <shortName evidence="7">GluRS</shortName>
    </alternativeName>
</protein>
<dbReference type="PANTHER" id="PTHR43311">
    <property type="entry name" value="GLUTAMATE--TRNA LIGASE"/>
    <property type="match status" value="1"/>
</dbReference>
<dbReference type="EMBL" id="CP045921">
    <property type="protein sequence ID" value="QHN42685.1"/>
    <property type="molecule type" value="Genomic_DNA"/>
</dbReference>
<dbReference type="SUPFAM" id="SSF48163">
    <property type="entry name" value="An anticodon-binding domain of class I aminoacyl-tRNA synthetases"/>
    <property type="match status" value="1"/>
</dbReference>
<dbReference type="InterPro" id="IPR020058">
    <property type="entry name" value="Glu/Gln-tRNA-synth_Ib_cat-dom"/>
</dbReference>
<comment type="function">
    <text evidence="7">Catalyzes the attachment of glutamate to tRNA(Glu) in a two-step reaction: glutamate is first activated by ATP to form Glu-AMP and then transferred to the acceptor end of tRNA(Glu).</text>
</comment>
<dbReference type="Pfam" id="PF19269">
    <property type="entry name" value="Anticodon_2"/>
    <property type="match status" value="1"/>
</dbReference>
<dbReference type="PRINTS" id="PR00987">
    <property type="entry name" value="TRNASYNTHGLU"/>
</dbReference>
<dbReference type="InterPro" id="IPR004527">
    <property type="entry name" value="Glu-tRNA-ligase_bac/mito"/>
</dbReference>
<dbReference type="InterPro" id="IPR049940">
    <property type="entry name" value="GluQ/Sye"/>
</dbReference>
<keyword evidence="3 7" id="KW-0547">Nucleotide-binding</keyword>
<keyword evidence="2 7" id="KW-0436">Ligase</keyword>
<dbReference type="SUPFAM" id="SSF52374">
    <property type="entry name" value="Nucleotidylyl transferase"/>
    <property type="match status" value="1"/>
</dbReference>
<dbReference type="RefSeq" id="WP_260764171.1">
    <property type="nucleotide sequence ID" value="NZ_CP045921.1"/>
</dbReference>
<feature type="binding site" evidence="7">
    <location>
        <position position="247"/>
    </location>
    <ligand>
        <name>ATP</name>
        <dbReference type="ChEBI" id="CHEBI:30616"/>
    </ligand>
</feature>
<evidence type="ECO:0000313" key="10">
    <source>
        <dbReference type="EMBL" id="QHN42685.1"/>
    </source>
</evidence>
<evidence type="ECO:0000256" key="7">
    <source>
        <dbReference type="HAMAP-Rule" id="MF_00022"/>
    </source>
</evidence>
<dbReference type="KEGG" id="mama:GII36_02335"/>
<dbReference type="GO" id="GO:0005829">
    <property type="term" value="C:cytosol"/>
    <property type="evidence" value="ECO:0007669"/>
    <property type="project" value="TreeGrafter"/>
</dbReference>
<dbReference type="GO" id="GO:0008270">
    <property type="term" value="F:zinc ion binding"/>
    <property type="evidence" value="ECO:0007669"/>
    <property type="project" value="InterPro"/>
</dbReference>
<dbReference type="InterPro" id="IPR014729">
    <property type="entry name" value="Rossmann-like_a/b/a_fold"/>
</dbReference>
<dbReference type="Gene3D" id="3.40.50.620">
    <property type="entry name" value="HUPs"/>
    <property type="match status" value="1"/>
</dbReference>
<dbReference type="GO" id="GO:0005524">
    <property type="term" value="F:ATP binding"/>
    <property type="evidence" value="ECO:0007669"/>
    <property type="project" value="UniProtKB-UniRule"/>
</dbReference>
<name>A0A857MLL2_9BACT</name>
<dbReference type="GO" id="GO:0000049">
    <property type="term" value="F:tRNA binding"/>
    <property type="evidence" value="ECO:0007669"/>
    <property type="project" value="InterPro"/>
</dbReference>
<evidence type="ECO:0000256" key="1">
    <source>
        <dbReference type="ARBA" id="ARBA00007894"/>
    </source>
</evidence>
<feature type="domain" description="Glutamyl/glutaminyl-tRNA synthetase class Ib catalytic" evidence="8">
    <location>
        <begin position="4"/>
        <end position="313"/>
    </location>
</feature>
<keyword evidence="11" id="KW-1185">Reference proteome</keyword>
<evidence type="ECO:0000256" key="3">
    <source>
        <dbReference type="ARBA" id="ARBA00022741"/>
    </source>
</evidence>
<dbReference type="InterPro" id="IPR008925">
    <property type="entry name" value="aa_tRNA-synth_I_cd-bd_sf"/>
</dbReference>
<comment type="subcellular location">
    <subcellularLocation>
        <location evidence="7">Cytoplasm</location>
    </subcellularLocation>
</comment>
<comment type="similarity">
    <text evidence="1 7">Belongs to the class-I aminoacyl-tRNA synthetase family. Glutamate--tRNA ligase type 1 subfamily.</text>
</comment>
<accession>A0A857MLL2</accession>
<dbReference type="InterPro" id="IPR000924">
    <property type="entry name" value="Glu/Gln-tRNA-synth"/>
</dbReference>
<evidence type="ECO:0000259" key="8">
    <source>
        <dbReference type="Pfam" id="PF00749"/>
    </source>
</evidence>
<sequence>MTHIRTRFAPSPTGFMHVGGVRTALFAWLIAQQAAGTFILRIEDTDKVREVEGSIAQIEDSLHWLGIDWQEGIDKGGDYGPYLQSERLDIYKQWADKLVASGRAYADPYTRDELDAFRELAKAEKRPFLYRHHRPENPPEWDGSQPLRFRSDPKEYRWHDAVMGDLSTGPEAIDDFILVKSDGYPTYNFCHIIDDMLMGVTHVLRSQEFISSTPKFLNLYEALEIERPTLGTLPFVMAIDGKKKLGKRDGAKDVLEYGREGYLSEAMMNFLATLGWNDGTEQEVFTVQELIDKFSLDRVQKSPARFDEKRLLWLNGQHIRMLSLDELIERVTDFWPAAAAGASDEHKREVLALVQDRLKTLADLPILTSYFFEEPDPNWLMLADNKQLRKLEHEQIRSLLTATRDTLADTSVAFEPSTLQETLNQLLETTGEKPGILLSLIRLAVSWAPFSPALSDTLATLGRDITIARIDRALHALDD</sequence>
<evidence type="ECO:0000256" key="5">
    <source>
        <dbReference type="ARBA" id="ARBA00022917"/>
    </source>
</evidence>
<evidence type="ECO:0000256" key="6">
    <source>
        <dbReference type="ARBA" id="ARBA00023146"/>
    </source>
</evidence>
<comment type="caution">
    <text evidence="7">Lacks conserved residue(s) required for the propagation of feature annotation.</text>
</comment>
<dbReference type="InterPro" id="IPR033910">
    <property type="entry name" value="GluRS_core"/>
</dbReference>
<dbReference type="InterPro" id="IPR020751">
    <property type="entry name" value="aa-tRNA-synth_I_codon-bd_sub2"/>
</dbReference>
<keyword evidence="7" id="KW-0963">Cytoplasm</keyword>
<keyword evidence="6 7" id="KW-0030">Aminoacyl-tRNA synthetase</keyword>
<reference evidence="10" key="1">
    <citation type="journal article" date="2021" name="Nat. Microbiol.">
        <title>Cocultivation of an ultrasmall environmental parasitic bacterium with lytic ability against bacteria associated with wastewater foams.</title>
        <authorList>
            <person name="Batinovic S."/>
            <person name="Rose J.J.A."/>
            <person name="Ratcliffe J."/>
            <person name="Seviour R.J."/>
            <person name="Petrovski S."/>
        </authorList>
    </citation>
    <scope>NUCLEOTIDE SEQUENCE</scope>
    <source>
        <strain evidence="10">JR1</strain>
    </source>
</reference>
<dbReference type="PROSITE" id="PS00178">
    <property type="entry name" value="AA_TRNA_LIGASE_I"/>
    <property type="match status" value="1"/>
</dbReference>
<keyword evidence="5 7" id="KW-0648">Protein biosynthesis</keyword>
<feature type="domain" description="Aminoacyl-tRNA synthetase class I anticodon-binding" evidence="9">
    <location>
        <begin position="326"/>
        <end position="474"/>
    </location>
</feature>
<dbReference type="NCBIfam" id="TIGR00464">
    <property type="entry name" value="gltX_bact"/>
    <property type="match status" value="1"/>
</dbReference>
<evidence type="ECO:0000256" key="2">
    <source>
        <dbReference type="ARBA" id="ARBA00022598"/>
    </source>
</evidence>
<dbReference type="PANTHER" id="PTHR43311:SF2">
    <property type="entry name" value="GLUTAMATE--TRNA LIGASE, MITOCHONDRIAL-RELATED"/>
    <property type="match status" value="1"/>
</dbReference>
<keyword evidence="4 7" id="KW-0067">ATP-binding</keyword>
<dbReference type="GO" id="GO:0006424">
    <property type="term" value="P:glutamyl-tRNA aminoacylation"/>
    <property type="evidence" value="ECO:0007669"/>
    <property type="project" value="UniProtKB-UniRule"/>
</dbReference>
<dbReference type="Pfam" id="PF00749">
    <property type="entry name" value="tRNA-synt_1c"/>
    <property type="match status" value="1"/>
</dbReference>
<dbReference type="HAMAP" id="MF_00022">
    <property type="entry name" value="Glu_tRNA_synth_type1"/>
    <property type="match status" value="1"/>
</dbReference>
<comment type="subunit">
    <text evidence="7">Monomer.</text>
</comment>
<evidence type="ECO:0000256" key="4">
    <source>
        <dbReference type="ARBA" id="ARBA00022840"/>
    </source>
</evidence>
<evidence type="ECO:0000259" key="9">
    <source>
        <dbReference type="Pfam" id="PF19269"/>
    </source>
</evidence>